<gene>
    <name evidence="1" type="ORF">AOPFMNJM_1692</name>
</gene>
<name>A0ABQ4SVV8_9HYPH</name>
<protein>
    <recommendedName>
        <fullName evidence="3">DNA-binding protein</fullName>
    </recommendedName>
</protein>
<proteinExistence type="predicted"/>
<reference evidence="1" key="1">
    <citation type="journal article" date="2021" name="Front. Microbiol.">
        <title>Comprehensive Comparative Genomics and Phenotyping of Methylobacterium Species.</title>
        <authorList>
            <person name="Alessa O."/>
            <person name="Ogura Y."/>
            <person name="Fujitani Y."/>
            <person name="Takami H."/>
            <person name="Hayashi T."/>
            <person name="Sahin N."/>
            <person name="Tani A."/>
        </authorList>
    </citation>
    <scope>NUCLEOTIDE SEQUENCE</scope>
    <source>
        <strain evidence="1">LMG 23639</strain>
    </source>
</reference>
<comment type="caution">
    <text evidence="1">The sequence shown here is derived from an EMBL/GenBank/DDBJ whole genome shotgun (WGS) entry which is preliminary data.</text>
</comment>
<organism evidence="1 2">
    <name type="scientific">Methylobacterium jeotgali</name>
    <dbReference type="NCBI Taxonomy" id="381630"/>
    <lineage>
        <taxon>Bacteria</taxon>
        <taxon>Pseudomonadati</taxon>
        <taxon>Pseudomonadota</taxon>
        <taxon>Alphaproteobacteria</taxon>
        <taxon>Hyphomicrobiales</taxon>
        <taxon>Methylobacteriaceae</taxon>
        <taxon>Methylobacterium</taxon>
    </lineage>
</organism>
<dbReference type="Proteomes" id="UP001055102">
    <property type="component" value="Unassembled WGS sequence"/>
</dbReference>
<evidence type="ECO:0000313" key="2">
    <source>
        <dbReference type="Proteomes" id="UP001055102"/>
    </source>
</evidence>
<evidence type="ECO:0008006" key="3">
    <source>
        <dbReference type="Google" id="ProtNLM"/>
    </source>
</evidence>
<reference evidence="1" key="2">
    <citation type="submission" date="2021-08" db="EMBL/GenBank/DDBJ databases">
        <authorList>
            <person name="Tani A."/>
            <person name="Ola A."/>
            <person name="Ogura Y."/>
            <person name="Katsura K."/>
            <person name="Hayashi T."/>
        </authorList>
    </citation>
    <scope>NUCLEOTIDE SEQUENCE</scope>
    <source>
        <strain evidence="1">LMG 23639</strain>
    </source>
</reference>
<evidence type="ECO:0000313" key="1">
    <source>
        <dbReference type="EMBL" id="GJE06376.1"/>
    </source>
</evidence>
<dbReference type="EMBL" id="BPQR01000027">
    <property type="protein sequence ID" value="GJE06376.1"/>
    <property type="molecule type" value="Genomic_DNA"/>
</dbReference>
<keyword evidence="2" id="KW-1185">Reference proteome</keyword>
<accession>A0ABQ4SVV8</accession>
<sequence>MEQSPLYLASEVAALLGCSLATLPAKWRRLNRDYGFPRPLPGNGNAWSRYLVNEWIDTTDAERDLPRERRPRRAVAIEQQRQALEARYAGGAHV</sequence>
<dbReference type="RefSeq" id="WP_163334995.1">
    <property type="nucleotide sequence ID" value="NZ_BPQR01000027.1"/>
</dbReference>